<reference evidence="1 2" key="1">
    <citation type="submission" date="2015-02" db="EMBL/GenBank/DDBJ databases">
        <authorList>
            <person name="Chooi Y.-H."/>
        </authorList>
    </citation>
    <scope>NUCLEOTIDE SEQUENCE [LARGE SCALE GENOMIC DNA]</scope>
    <source>
        <strain evidence="1">E3</strain>
    </source>
</reference>
<dbReference type="EMBL" id="CDSF01000144">
    <property type="protein sequence ID" value="CEP03225.1"/>
    <property type="molecule type" value="Genomic_DNA"/>
</dbReference>
<name>A0A0G4J6P2_PLABS</name>
<proteinExistence type="predicted"/>
<gene>
    <name evidence="1" type="ORF">PBRA_002985</name>
</gene>
<accession>A0A0G4J6P2</accession>
<protein>
    <submittedName>
        <fullName evidence="1">Uncharacterized protein</fullName>
    </submittedName>
</protein>
<evidence type="ECO:0000313" key="1">
    <source>
        <dbReference type="EMBL" id="CEP03225.1"/>
    </source>
</evidence>
<keyword evidence="2" id="KW-1185">Reference proteome</keyword>
<evidence type="ECO:0000313" key="2">
    <source>
        <dbReference type="Proteomes" id="UP000039324"/>
    </source>
</evidence>
<organism evidence="1 2">
    <name type="scientific">Plasmodiophora brassicae</name>
    <name type="common">Clubroot disease agent</name>
    <dbReference type="NCBI Taxonomy" id="37360"/>
    <lineage>
        <taxon>Eukaryota</taxon>
        <taxon>Sar</taxon>
        <taxon>Rhizaria</taxon>
        <taxon>Endomyxa</taxon>
        <taxon>Phytomyxea</taxon>
        <taxon>Plasmodiophorida</taxon>
        <taxon>Plasmodiophoridae</taxon>
        <taxon>Plasmodiophora</taxon>
    </lineage>
</organism>
<sequence>MAKYLLAHRNVTTGTVGHNATGRVTLGDLVVIESLAYRTTSGNITLESLLERLEYFATDFGGETVLVAWASAFNVEIRVITDTPPHQLFYPPITDLPPLRRTHCSTPQLTVAFSSTHVHYSSTRQISYVNHTRNHPRRAKQTKHPKLMACLNALLRFCTNGVLCGEPYE</sequence>
<dbReference type="AlphaFoldDB" id="A0A0G4J6P2"/>
<dbReference type="Proteomes" id="UP000039324">
    <property type="component" value="Unassembled WGS sequence"/>
</dbReference>